<dbReference type="InterPro" id="IPR011831">
    <property type="entry name" value="ADP-Glc_PPase"/>
</dbReference>
<feature type="binding site" evidence="9">
    <location>
        <begin position="200"/>
        <end position="201"/>
    </location>
    <ligand>
        <name>alpha-D-glucose 1-phosphate</name>
        <dbReference type="ChEBI" id="CHEBI:58601"/>
    </ligand>
</feature>
<dbReference type="CDD" id="cd04651">
    <property type="entry name" value="LbH_G1P_AT_C"/>
    <property type="match status" value="1"/>
</dbReference>
<evidence type="ECO:0000256" key="4">
    <source>
        <dbReference type="ARBA" id="ARBA00022695"/>
    </source>
</evidence>
<dbReference type="EMBL" id="JBHIRY010000017">
    <property type="protein sequence ID" value="MFB5762099.1"/>
    <property type="molecule type" value="Genomic_DNA"/>
</dbReference>
<protein>
    <recommendedName>
        <fullName evidence="9">Glucose-1-phosphate adenylyltransferase</fullName>
        <ecNumber evidence="9">2.7.7.27</ecNumber>
    </recommendedName>
    <alternativeName>
        <fullName evidence="9">ADP-glucose pyrophosphorylase</fullName>
        <shortName evidence="9">ADPGlc PPase</shortName>
    </alternativeName>
    <alternativeName>
        <fullName evidence="9">ADP-glucose synthase</fullName>
    </alternativeName>
</protein>
<comment type="catalytic activity">
    <reaction evidence="9">
        <text>alpha-D-glucose 1-phosphate + ATP + H(+) = ADP-alpha-D-glucose + diphosphate</text>
        <dbReference type="Rhea" id="RHEA:12120"/>
        <dbReference type="ChEBI" id="CHEBI:15378"/>
        <dbReference type="ChEBI" id="CHEBI:30616"/>
        <dbReference type="ChEBI" id="CHEBI:33019"/>
        <dbReference type="ChEBI" id="CHEBI:57498"/>
        <dbReference type="ChEBI" id="CHEBI:58601"/>
        <dbReference type="EC" id="2.7.7.27"/>
    </reaction>
</comment>
<evidence type="ECO:0000313" key="13">
    <source>
        <dbReference type="Proteomes" id="UP001580430"/>
    </source>
</evidence>
<feature type="binding site" evidence="9">
    <location>
        <position position="120"/>
    </location>
    <ligand>
        <name>alpha-D-glucose 1-phosphate</name>
        <dbReference type="ChEBI" id="CHEBI:58601"/>
    </ligand>
</feature>
<name>A0ABV5C3K2_9BACL</name>
<feature type="domain" description="Glucose-1-phosphate adenylyltransferase/Bifunctional protein GlmU-like C-terminal hexapeptide" evidence="11">
    <location>
        <begin position="311"/>
        <end position="383"/>
    </location>
</feature>
<dbReference type="RefSeq" id="WP_375521216.1">
    <property type="nucleotide sequence ID" value="NZ_JBHIRY010000017.1"/>
</dbReference>
<evidence type="ECO:0000256" key="5">
    <source>
        <dbReference type="ARBA" id="ARBA00022741"/>
    </source>
</evidence>
<comment type="caution">
    <text evidence="12">The sequence shown here is derived from an EMBL/GenBank/DDBJ whole genome shotgun (WGS) entry which is preliminary data.</text>
</comment>
<dbReference type="Pfam" id="PF24894">
    <property type="entry name" value="Hexapep_GlmU"/>
    <property type="match status" value="1"/>
</dbReference>
<dbReference type="Gene3D" id="2.160.10.10">
    <property type="entry name" value="Hexapeptide repeat proteins"/>
    <property type="match status" value="1"/>
</dbReference>
<dbReference type="SUPFAM" id="SSF53448">
    <property type="entry name" value="Nucleotide-diphospho-sugar transferases"/>
    <property type="match status" value="1"/>
</dbReference>
<dbReference type="InterPro" id="IPR005836">
    <property type="entry name" value="ADP_Glu_pyroP_CS"/>
</dbReference>
<evidence type="ECO:0000259" key="10">
    <source>
        <dbReference type="Pfam" id="PF00483"/>
    </source>
</evidence>
<sequence length="401" mass="45008">MFVSKAAKWFAFSHCEGGIFMQSKEVLAMLLAGGQGKRLKGLTRTLAKPAVYFGGTYRIIDFPLSNCAHSGIDTVGVLTQYEPLVLHSYIGVGSDWDLDRRNGGVYVLPPHEREDGNSWYRGTADAIFRNLKFIEQFNPEHVLILSGDHIYKMNYAAMLSFHKEKNADCTISVIDVTIEEARRFGILNTDENLQIYEFEEKPQQPKSTLASMGIYLFKWSVLREYLITASQNLDSSHDFGKDIIPLMLSHAKTLYAYPFQGYWKDVGTIQSLWEANMDLLAQDPPLNLNDPDWRIFTRSPNQPAQYVSPKAVLHNCIINEGCVISGRVEHSVLFYGVEVGEGSHISDSVIMPGVKIGRYVRIHRAIVSENVVIEDHAVIGGDSGEIVLIGRDIEVQAAQNY</sequence>
<keyword evidence="7 9" id="KW-0320">Glycogen biosynthesis</keyword>
<dbReference type="PANTHER" id="PTHR43523">
    <property type="entry name" value="GLUCOSE-1-PHOSPHATE ADENYLYLTRANSFERASE-RELATED"/>
    <property type="match status" value="1"/>
</dbReference>
<dbReference type="EC" id="2.7.7.27" evidence="9"/>
<dbReference type="PROSITE" id="PS00808">
    <property type="entry name" value="ADP_GLC_PYROPHOSPH_1"/>
    <property type="match status" value="1"/>
</dbReference>
<dbReference type="PANTHER" id="PTHR43523:SF2">
    <property type="entry name" value="GLUCOSE-1-PHOSPHATE ADENYLYLTRANSFERASE"/>
    <property type="match status" value="1"/>
</dbReference>
<dbReference type="GO" id="GO:0008878">
    <property type="term" value="F:glucose-1-phosphate adenylyltransferase activity"/>
    <property type="evidence" value="ECO:0007669"/>
    <property type="project" value="UniProtKB-EC"/>
</dbReference>
<dbReference type="InterPro" id="IPR029044">
    <property type="entry name" value="Nucleotide-diphossugar_trans"/>
</dbReference>
<comment type="subunit">
    <text evidence="9">Homotetramer.</text>
</comment>
<evidence type="ECO:0000256" key="6">
    <source>
        <dbReference type="ARBA" id="ARBA00022840"/>
    </source>
</evidence>
<dbReference type="Gene3D" id="3.90.550.10">
    <property type="entry name" value="Spore Coat Polysaccharide Biosynthesis Protein SpsA, Chain A"/>
    <property type="match status" value="1"/>
</dbReference>
<dbReference type="HAMAP" id="MF_00624">
    <property type="entry name" value="GlgC"/>
    <property type="match status" value="1"/>
</dbReference>
<dbReference type="SUPFAM" id="SSF51161">
    <property type="entry name" value="Trimeric LpxA-like enzymes"/>
    <property type="match status" value="1"/>
</dbReference>
<evidence type="ECO:0000256" key="3">
    <source>
        <dbReference type="ARBA" id="ARBA00022679"/>
    </source>
</evidence>
<dbReference type="InterPro" id="IPR023049">
    <property type="entry name" value="GlgC_bac"/>
</dbReference>
<keyword evidence="3 9" id="KW-0808">Transferase</keyword>
<evidence type="ECO:0000256" key="7">
    <source>
        <dbReference type="ARBA" id="ARBA00023056"/>
    </source>
</evidence>
<dbReference type="InterPro" id="IPR056818">
    <property type="entry name" value="GlmU/GlgC-like_hexapep"/>
</dbReference>
<keyword evidence="4 9" id="KW-0548">Nucleotidyltransferase</keyword>
<evidence type="ECO:0000256" key="8">
    <source>
        <dbReference type="ARBA" id="ARBA00023277"/>
    </source>
</evidence>
<keyword evidence="2 9" id="KW-0321">Glycogen metabolism</keyword>
<dbReference type="InterPro" id="IPR005835">
    <property type="entry name" value="NTP_transferase_dom"/>
</dbReference>
<dbReference type="NCBIfam" id="NF003670">
    <property type="entry name" value="PRK05293.1"/>
    <property type="match status" value="1"/>
</dbReference>
<dbReference type="PROSITE" id="PS00809">
    <property type="entry name" value="ADP_GLC_PYROPHOSPH_2"/>
    <property type="match status" value="1"/>
</dbReference>
<proteinExistence type="inferred from homology"/>
<comment type="pathway">
    <text evidence="9">Glycan biosynthesis; glycogen biosynthesis.</text>
</comment>
<organism evidence="12 13">
    <name type="scientific">Paenibacillus medicaginis</name>
    <dbReference type="NCBI Taxonomy" id="1470560"/>
    <lineage>
        <taxon>Bacteria</taxon>
        <taxon>Bacillati</taxon>
        <taxon>Bacillota</taxon>
        <taxon>Bacilli</taxon>
        <taxon>Bacillales</taxon>
        <taxon>Paenibacillaceae</taxon>
        <taxon>Paenibacillus</taxon>
    </lineage>
</organism>
<keyword evidence="5 9" id="KW-0547">Nucleotide-binding</keyword>
<feature type="site" description="Could play a key role in the communication between the regulatory and the substrate sites" evidence="9">
    <location>
        <position position="119"/>
    </location>
</feature>
<evidence type="ECO:0000313" key="12">
    <source>
        <dbReference type="EMBL" id="MFB5762099.1"/>
    </source>
</evidence>
<gene>
    <name evidence="9" type="primary">glgC</name>
    <name evidence="12" type="ORF">ACE5LO_17065</name>
</gene>
<feature type="binding site" evidence="9">
    <location>
        <position position="211"/>
    </location>
    <ligand>
        <name>alpha-D-glucose 1-phosphate</name>
        <dbReference type="ChEBI" id="CHEBI:58601"/>
    </ligand>
</feature>
<dbReference type="NCBIfam" id="TIGR02091">
    <property type="entry name" value="glgC"/>
    <property type="match status" value="1"/>
</dbReference>
<comment type="function">
    <text evidence="9">Involved in the biosynthesis of ADP-glucose, a building block required for the elongation reactions to produce glycogen. Catalyzes the reaction between ATP and alpha-D-glucose 1-phosphate (G1P) to produce pyrophosphate and ADP-Glc.</text>
</comment>
<evidence type="ECO:0000256" key="2">
    <source>
        <dbReference type="ARBA" id="ARBA00022600"/>
    </source>
</evidence>
<evidence type="ECO:0000259" key="11">
    <source>
        <dbReference type="Pfam" id="PF24894"/>
    </source>
</evidence>
<feature type="site" description="Could play a key role in the communication between the regulatory and the substrate sites" evidence="9">
    <location>
        <position position="80"/>
    </location>
</feature>
<dbReference type="Proteomes" id="UP001580430">
    <property type="component" value="Unassembled WGS sequence"/>
</dbReference>
<evidence type="ECO:0000256" key="9">
    <source>
        <dbReference type="HAMAP-Rule" id="MF_00624"/>
    </source>
</evidence>
<keyword evidence="8 9" id="KW-0119">Carbohydrate metabolism</keyword>
<dbReference type="CDD" id="cd02508">
    <property type="entry name" value="ADP_Glucose_PP"/>
    <property type="match status" value="1"/>
</dbReference>
<feature type="domain" description="Nucleotidyl transferase" evidence="10">
    <location>
        <begin position="28"/>
        <end position="281"/>
    </location>
</feature>
<feature type="binding site" evidence="9">
    <location>
        <position position="185"/>
    </location>
    <ligand>
        <name>alpha-D-glucose 1-phosphate</name>
        <dbReference type="ChEBI" id="CHEBI:58601"/>
    </ligand>
</feature>
<comment type="similarity">
    <text evidence="1 9">Belongs to the bacterial/plant glucose-1-phosphate adenylyltransferase family.</text>
</comment>
<dbReference type="InterPro" id="IPR011004">
    <property type="entry name" value="Trimer_LpxA-like_sf"/>
</dbReference>
<keyword evidence="13" id="KW-1185">Reference proteome</keyword>
<dbReference type="Pfam" id="PF00483">
    <property type="entry name" value="NTP_transferase"/>
    <property type="match status" value="1"/>
</dbReference>
<accession>A0ABV5C3K2</accession>
<reference evidence="12 13" key="1">
    <citation type="submission" date="2024-09" db="EMBL/GenBank/DDBJ databases">
        <title>Paenibacillus zeirhizospherea sp. nov., isolated from surface of the maize (Zea mays) roots in a horticulture field, Hungary.</title>
        <authorList>
            <person name="Marton D."/>
            <person name="Farkas M."/>
            <person name="Bedics A."/>
            <person name="Toth E."/>
            <person name="Tancsics A."/>
            <person name="Boka K."/>
            <person name="Marati G."/>
            <person name="Kriszt B."/>
            <person name="Cserhati M."/>
        </authorList>
    </citation>
    <scope>NUCLEOTIDE SEQUENCE [LARGE SCALE GENOMIC DNA]</scope>
    <source>
        <strain evidence="12 13">JCM 18446</strain>
    </source>
</reference>
<keyword evidence="6 9" id="KW-0067">ATP-binding</keyword>
<evidence type="ECO:0000256" key="1">
    <source>
        <dbReference type="ARBA" id="ARBA00010443"/>
    </source>
</evidence>